<dbReference type="Gene3D" id="1.25.10.90">
    <property type="match status" value="1"/>
</dbReference>
<feature type="non-terminal residue" evidence="1">
    <location>
        <position position="78"/>
    </location>
</feature>
<evidence type="ECO:0000313" key="1">
    <source>
        <dbReference type="EMBL" id="GAG10898.1"/>
    </source>
</evidence>
<accession>X0VEJ2</accession>
<gene>
    <name evidence="1" type="ORF">S01H1_39169</name>
</gene>
<sequence length="78" mass="8629">MSDLGAPEWTLPEGLDVREVLGVVTRALEGHEQDSEYLQGMKMAVPGAGKLYGVRVPQLRTMAKQLTKKYGDQEQNLV</sequence>
<comment type="caution">
    <text evidence="1">The sequence shown here is derived from an EMBL/GenBank/DDBJ whole genome shotgun (WGS) entry which is preliminary data.</text>
</comment>
<proteinExistence type="predicted"/>
<dbReference type="AlphaFoldDB" id="X0VEJ2"/>
<protein>
    <submittedName>
        <fullName evidence="1">Uncharacterized protein</fullName>
    </submittedName>
</protein>
<organism evidence="1">
    <name type="scientific">marine sediment metagenome</name>
    <dbReference type="NCBI Taxonomy" id="412755"/>
    <lineage>
        <taxon>unclassified sequences</taxon>
        <taxon>metagenomes</taxon>
        <taxon>ecological metagenomes</taxon>
    </lineage>
</organism>
<name>X0VEJ2_9ZZZZ</name>
<reference evidence="1" key="1">
    <citation type="journal article" date="2014" name="Front. Microbiol.">
        <title>High frequency of phylogenetically diverse reductive dehalogenase-homologous genes in deep subseafloor sedimentary metagenomes.</title>
        <authorList>
            <person name="Kawai M."/>
            <person name="Futagami T."/>
            <person name="Toyoda A."/>
            <person name="Takaki Y."/>
            <person name="Nishi S."/>
            <person name="Hori S."/>
            <person name="Arai W."/>
            <person name="Tsubouchi T."/>
            <person name="Morono Y."/>
            <person name="Uchiyama I."/>
            <person name="Ito T."/>
            <person name="Fujiyama A."/>
            <person name="Inagaki F."/>
            <person name="Takami H."/>
        </authorList>
    </citation>
    <scope>NUCLEOTIDE SEQUENCE</scope>
    <source>
        <strain evidence="1">Expedition CK06-06</strain>
    </source>
</reference>
<dbReference type="EMBL" id="BARS01024696">
    <property type="protein sequence ID" value="GAG10898.1"/>
    <property type="molecule type" value="Genomic_DNA"/>
</dbReference>